<dbReference type="GO" id="GO:0005737">
    <property type="term" value="C:cytoplasm"/>
    <property type="evidence" value="ECO:0007669"/>
    <property type="project" value="UniProtKB-SubCell"/>
</dbReference>
<feature type="region of interest" description="Disordered" evidence="7">
    <location>
        <begin position="295"/>
        <end position="319"/>
    </location>
</feature>
<evidence type="ECO:0000256" key="4">
    <source>
        <dbReference type="ARBA" id="ARBA00017063"/>
    </source>
</evidence>
<dbReference type="AlphaFoldDB" id="A0A9P7M8K4"/>
<evidence type="ECO:0000256" key="5">
    <source>
        <dbReference type="ARBA" id="ARBA00022490"/>
    </source>
</evidence>
<reference evidence="8 9" key="1">
    <citation type="journal article" date="2020" name="bioRxiv">
        <title>Whole genome comparisons of ergot fungi reveals the divergence and evolution of species within the genus Claviceps are the result of varying mechanisms driving genome evolution and host range expansion.</title>
        <authorList>
            <person name="Wyka S.A."/>
            <person name="Mondo S.J."/>
            <person name="Liu M."/>
            <person name="Dettman J."/>
            <person name="Nalam V."/>
            <person name="Broders K.D."/>
        </authorList>
    </citation>
    <scope>NUCLEOTIDE SEQUENCE [LARGE SCALE GENOMIC DNA]</scope>
    <source>
        <strain evidence="8 9">CCC 1485</strain>
    </source>
</reference>
<protein>
    <recommendedName>
        <fullName evidence="4">Protein HRI1</fullName>
    </recommendedName>
</protein>
<dbReference type="Gene3D" id="2.40.128.320">
    <property type="entry name" value="Protein HRI1, N-terminal domain"/>
    <property type="match status" value="1"/>
</dbReference>
<dbReference type="OrthoDB" id="4045395at2759"/>
<dbReference type="GO" id="GO:0005634">
    <property type="term" value="C:nucleus"/>
    <property type="evidence" value="ECO:0007669"/>
    <property type="project" value="UniProtKB-SubCell"/>
</dbReference>
<dbReference type="InterPro" id="IPR038744">
    <property type="entry name" value="Hri1_N"/>
</dbReference>
<dbReference type="CDD" id="cd11692">
    <property type="entry name" value="HRI1_N_like"/>
    <property type="match status" value="1"/>
</dbReference>
<keyword evidence="9" id="KW-1185">Reference proteome</keyword>
<gene>
    <name evidence="8" type="ORF">E4U60_004575</name>
</gene>
<comment type="similarity">
    <text evidence="3">Belongs to the HRI1 family.</text>
</comment>
<evidence type="ECO:0000256" key="6">
    <source>
        <dbReference type="ARBA" id="ARBA00023242"/>
    </source>
</evidence>
<dbReference type="Pfam" id="PF16815">
    <property type="entry name" value="HRI1"/>
    <property type="match status" value="1"/>
</dbReference>
<comment type="caution">
    <text evidence="8">The sequence shown here is derived from an EMBL/GenBank/DDBJ whole genome shotgun (WGS) entry which is preliminary data.</text>
</comment>
<proteinExistence type="inferred from homology"/>
<evidence type="ECO:0000256" key="3">
    <source>
        <dbReference type="ARBA" id="ARBA00005229"/>
    </source>
</evidence>
<dbReference type="InterPro" id="IPR031818">
    <property type="entry name" value="Hri1"/>
</dbReference>
<organism evidence="8 9">
    <name type="scientific">Claviceps pazoutovae</name>
    <dbReference type="NCBI Taxonomy" id="1649127"/>
    <lineage>
        <taxon>Eukaryota</taxon>
        <taxon>Fungi</taxon>
        <taxon>Dikarya</taxon>
        <taxon>Ascomycota</taxon>
        <taxon>Pezizomycotina</taxon>
        <taxon>Sordariomycetes</taxon>
        <taxon>Hypocreomycetidae</taxon>
        <taxon>Hypocreales</taxon>
        <taxon>Clavicipitaceae</taxon>
        <taxon>Claviceps</taxon>
    </lineage>
</organism>
<dbReference type="Proteomes" id="UP000706124">
    <property type="component" value="Unassembled WGS sequence"/>
</dbReference>
<evidence type="ECO:0000256" key="7">
    <source>
        <dbReference type="SAM" id="MobiDB-lite"/>
    </source>
</evidence>
<sequence length="361" mass="40677">MVCVKRELIVAALSPESVVNLWCSFPMQDVASEAIENRDPCTGTKPRDINLRFRLKQRTHNTAASPLLAARNTAPYDPSGVSCNCPATTENYMYHMAGTISIRKSIRWIPGPACEPTRTMVLTSPQGRFVDVRVLKKGEVDGAVDGAGVRDRSGHLPFARLDWAIAGTSTSTIVRTPDETIRRCHFEHWVDSRTATPETMPPDEGDMFPLADEMTLEKGRMVNPDTGVDTDYEEVWRDESVERGTRQECVVLRYDGYEYGIGHDVDERRGMMVKLGKHAQGFVKSRGEMAVGRWKMTDHEEESEAENEAEDEAEDDKQRPRCVVRMGRVDWLPSEQVFARRFSIGEQLQVGPLLWMVVEAV</sequence>
<dbReference type="EMBL" id="SRPO01000380">
    <property type="protein sequence ID" value="KAG5933292.1"/>
    <property type="molecule type" value="Genomic_DNA"/>
</dbReference>
<keyword evidence="6" id="KW-0539">Nucleus</keyword>
<evidence type="ECO:0000256" key="1">
    <source>
        <dbReference type="ARBA" id="ARBA00004123"/>
    </source>
</evidence>
<evidence type="ECO:0000313" key="9">
    <source>
        <dbReference type="Proteomes" id="UP000706124"/>
    </source>
</evidence>
<name>A0A9P7M8K4_9HYPO</name>
<accession>A0A9P7M8K4</accession>
<evidence type="ECO:0000256" key="2">
    <source>
        <dbReference type="ARBA" id="ARBA00004496"/>
    </source>
</evidence>
<keyword evidence="5" id="KW-0963">Cytoplasm</keyword>
<comment type="subcellular location">
    <subcellularLocation>
        <location evidence="2">Cytoplasm</location>
    </subcellularLocation>
    <subcellularLocation>
        <location evidence="1">Nucleus</location>
    </subcellularLocation>
</comment>
<dbReference type="InterPro" id="IPR043047">
    <property type="entry name" value="Hri1_N_sf"/>
</dbReference>
<feature type="compositionally biased region" description="Acidic residues" evidence="7">
    <location>
        <begin position="299"/>
        <end position="315"/>
    </location>
</feature>
<evidence type="ECO:0000313" key="8">
    <source>
        <dbReference type="EMBL" id="KAG5933292.1"/>
    </source>
</evidence>